<evidence type="ECO:0000313" key="3">
    <source>
        <dbReference type="Proteomes" id="UP000230423"/>
    </source>
</evidence>
<evidence type="ECO:0000313" key="2">
    <source>
        <dbReference type="EMBL" id="PIO57297.1"/>
    </source>
</evidence>
<protein>
    <submittedName>
        <fullName evidence="2">Uncharacterized protein</fullName>
    </submittedName>
</protein>
<evidence type="ECO:0000256" key="1">
    <source>
        <dbReference type="SAM" id="MobiDB-lite"/>
    </source>
</evidence>
<proteinExistence type="predicted"/>
<dbReference type="EMBL" id="KZ366430">
    <property type="protein sequence ID" value="PIO57297.1"/>
    <property type="molecule type" value="Genomic_DNA"/>
</dbReference>
<dbReference type="Proteomes" id="UP000230423">
    <property type="component" value="Unassembled WGS sequence"/>
</dbReference>
<feature type="compositionally biased region" description="Basic and acidic residues" evidence="1">
    <location>
        <begin position="91"/>
        <end position="100"/>
    </location>
</feature>
<feature type="region of interest" description="Disordered" evidence="1">
    <location>
        <begin position="90"/>
        <end position="111"/>
    </location>
</feature>
<keyword evidence="3" id="KW-1185">Reference proteome</keyword>
<reference evidence="2 3" key="1">
    <citation type="submission" date="2015-09" db="EMBL/GenBank/DDBJ databases">
        <title>Draft genome of the parasitic nematode Teladorsagia circumcincta isolate WARC Sus (inbred).</title>
        <authorList>
            <person name="Mitreva M."/>
        </authorList>
    </citation>
    <scope>NUCLEOTIDE SEQUENCE [LARGE SCALE GENOMIC DNA]</scope>
    <source>
        <strain evidence="2 3">S</strain>
    </source>
</reference>
<organism evidence="2 3">
    <name type="scientific">Teladorsagia circumcincta</name>
    <name type="common">Brown stomach worm</name>
    <name type="synonym">Ostertagia circumcincta</name>
    <dbReference type="NCBI Taxonomy" id="45464"/>
    <lineage>
        <taxon>Eukaryota</taxon>
        <taxon>Metazoa</taxon>
        <taxon>Ecdysozoa</taxon>
        <taxon>Nematoda</taxon>
        <taxon>Chromadorea</taxon>
        <taxon>Rhabditida</taxon>
        <taxon>Rhabditina</taxon>
        <taxon>Rhabditomorpha</taxon>
        <taxon>Strongyloidea</taxon>
        <taxon>Trichostrongylidae</taxon>
        <taxon>Teladorsagia</taxon>
    </lineage>
</organism>
<dbReference type="AlphaFoldDB" id="A0A2G9TH61"/>
<sequence>MISEDQPMFKCASFALKIPCTIHLRWLAGWDEVSLPDDGLLFRPEEALYPATPLLINVLFWRTLPKGLQAVVGDWEQFVNTASTCVGQDTAIKKGDKNDGTGRPSLEEDYNSRWGWQKSTTVGGD</sequence>
<name>A0A2G9TH61_TELCI</name>
<accession>A0A2G9TH61</accession>
<gene>
    <name evidence="2" type="ORF">TELCIR_21296</name>
</gene>